<evidence type="ECO:0000313" key="4">
    <source>
        <dbReference type="Proteomes" id="UP000264589"/>
    </source>
</evidence>
<organism evidence="3 4">
    <name type="scientific">Parvularcula marina</name>
    <dbReference type="NCBI Taxonomy" id="2292771"/>
    <lineage>
        <taxon>Bacteria</taxon>
        <taxon>Pseudomonadati</taxon>
        <taxon>Pseudomonadota</taxon>
        <taxon>Alphaproteobacteria</taxon>
        <taxon>Parvularculales</taxon>
        <taxon>Parvularculaceae</taxon>
        <taxon>Parvularcula</taxon>
    </lineage>
</organism>
<dbReference type="Proteomes" id="UP000264589">
    <property type="component" value="Unassembled WGS sequence"/>
</dbReference>
<dbReference type="SUPFAM" id="SSF53335">
    <property type="entry name" value="S-adenosyl-L-methionine-dependent methyltransferases"/>
    <property type="match status" value="1"/>
</dbReference>
<comment type="caution">
    <text evidence="3">The sequence shown here is derived from an EMBL/GenBank/DDBJ whole genome shotgun (WGS) entry which is preliminary data.</text>
</comment>
<gene>
    <name evidence="3" type="ORF">DX908_08765</name>
</gene>
<dbReference type="Gene3D" id="3.40.50.150">
    <property type="entry name" value="Vaccinia Virus protein VP39"/>
    <property type="match status" value="1"/>
</dbReference>
<accession>A0A371RIQ8</accession>
<keyword evidence="4" id="KW-1185">Reference proteome</keyword>
<evidence type="ECO:0000313" key="3">
    <source>
        <dbReference type="EMBL" id="RFB05339.1"/>
    </source>
</evidence>
<dbReference type="PANTHER" id="PTHR43861">
    <property type="entry name" value="TRANS-ACONITATE 2-METHYLTRANSFERASE-RELATED"/>
    <property type="match status" value="1"/>
</dbReference>
<protein>
    <submittedName>
        <fullName evidence="3">Class I SAM-dependent methyltransferase</fullName>
    </submittedName>
</protein>
<name>A0A371RIQ8_9PROT</name>
<feature type="domain" description="Methyltransferase" evidence="2">
    <location>
        <begin position="73"/>
        <end position="162"/>
    </location>
</feature>
<evidence type="ECO:0000256" key="1">
    <source>
        <dbReference type="ARBA" id="ARBA00022679"/>
    </source>
</evidence>
<evidence type="ECO:0000259" key="2">
    <source>
        <dbReference type="Pfam" id="PF13649"/>
    </source>
</evidence>
<proteinExistence type="predicted"/>
<dbReference type="GO" id="GO:0032259">
    <property type="term" value="P:methylation"/>
    <property type="evidence" value="ECO:0007669"/>
    <property type="project" value="UniProtKB-KW"/>
</dbReference>
<dbReference type="GO" id="GO:0008168">
    <property type="term" value="F:methyltransferase activity"/>
    <property type="evidence" value="ECO:0007669"/>
    <property type="project" value="UniProtKB-KW"/>
</dbReference>
<dbReference type="InterPro" id="IPR029063">
    <property type="entry name" value="SAM-dependent_MTases_sf"/>
</dbReference>
<dbReference type="Pfam" id="PF13649">
    <property type="entry name" value="Methyltransf_25"/>
    <property type="match status" value="1"/>
</dbReference>
<dbReference type="InterPro" id="IPR041698">
    <property type="entry name" value="Methyltransf_25"/>
</dbReference>
<dbReference type="AlphaFoldDB" id="A0A371RIQ8"/>
<reference evidence="3 4" key="1">
    <citation type="submission" date="2018-08" db="EMBL/GenBank/DDBJ databases">
        <title>Parvularcula sp. SM1705, isolated from surface water of the South Sea China.</title>
        <authorList>
            <person name="Sun L."/>
        </authorList>
    </citation>
    <scope>NUCLEOTIDE SEQUENCE [LARGE SCALE GENOMIC DNA]</scope>
    <source>
        <strain evidence="3 4">SM1705</strain>
    </source>
</reference>
<dbReference type="EMBL" id="QUQO01000001">
    <property type="protein sequence ID" value="RFB05339.1"/>
    <property type="molecule type" value="Genomic_DNA"/>
</dbReference>
<dbReference type="CDD" id="cd02440">
    <property type="entry name" value="AdoMet_MTases"/>
    <property type="match status" value="1"/>
</dbReference>
<keyword evidence="3" id="KW-0489">Methyltransferase</keyword>
<dbReference type="InParanoid" id="A0A371RIQ8"/>
<keyword evidence="1 3" id="KW-0808">Transferase</keyword>
<sequence>MNFRTGLILRRRILPDPAAPVVTSRDDLDTVRAETKAVYNRQAAAWNAQRPLSLHERPCLEEFAAKLPRGGHVLDLGCGSGAPIGGWFLEQGYRLTGLDYAPAMIELAKSQYKEGEWLVGDMRDLNLCGRYDGVISWDGFFHLSREEQRAFFATLAPLMVPGAPLLLTVGPEDGEVTGTVASEQVYHASLSPDEYRARLDAAGFSDVRITPHGEETAGRTLLTAVRT</sequence>